<sequence>MRAVPLRERQKIEALYCSGCCAKKCHMQFEKDDLMRVCWDLQDLTKDQLEMTILEHLMSSTSCETVARNRTVYENKGKEICTKLLFIYSTRNGTYKNLRRHFLQNGMKPS</sequence>
<protein>
    <submittedName>
        <fullName evidence="1">Uncharacterized protein</fullName>
    </submittedName>
</protein>
<name>A0A1X7UT07_AMPQE</name>
<dbReference type="InParanoid" id="A0A1X7UT07"/>
<accession>A0A1X7UT07</accession>
<evidence type="ECO:0000313" key="1">
    <source>
        <dbReference type="EnsemblMetazoa" id="Aqu2.1.30796_001"/>
    </source>
</evidence>
<dbReference type="EnsemblMetazoa" id="Aqu2.1.30796_001">
    <property type="protein sequence ID" value="Aqu2.1.30796_001"/>
    <property type="gene ID" value="Aqu2.1.30796"/>
</dbReference>
<proteinExistence type="predicted"/>
<dbReference type="AlphaFoldDB" id="A0A1X7UT07"/>
<reference evidence="1" key="1">
    <citation type="submission" date="2017-05" db="UniProtKB">
        <authorList>
            <consortium name="EnsemblMetazoa"/>
        </authorList>
    </citation>
    <scope>IDENTIFICATION</scope>
</reference>
<organism evidence="1">
    <name type="scientific">Amphimedon queenslandica</name>
    <name type="common">Sponge</name>
    <dbReference type="NCBI Taxonomy" id="400682"/>
    <lineage>
        <taxon>Eukaryota</taxon>
        <taxon>Metazoa</taxon>
        <taxon>Porifera</taxon>
        <taxon>Demospongiae</taxon>
        <taxon>Heteroscleromorpha</taxon>
        <taxon>Haplosclerida</taxon>
        <taxon>Niphatidae</taxon>
        <taxon>Amphimedon</taxon>
    </lineage>
</organism>